<proteinExistence type="predicted"/>
<feature type="compositionally biased region" description="Polar residues" evidence="1">
    <location>
        <begin position="8"/>
        <end position="24"/>
    </location>
</feature>
<organism evidence="2">
    <name type="scientific">Ooceraea biroi</name>
    <name type="common">Clonal raider ant</name>
    <name type="synonym">Cerapachys biroi</name>
    <dbReference type="NCBI Taxonomy" id="2015173"/>
    <lineage>
        <taxon>Eukaryota</taxon>
        <taxon>Metazoa</taxon>
        <taxon>Ecdysozoa</taxon>
        <taxon>Arthropoda</taxon>
        <taxon>Hexapoda</taxon>
        <taxon>Insecta</taxon>
        <taxon>Pterygota</taxon>
        <taxon>Neoptera</taxon>
        <taxon>Endopterygota</taxon>
        <taxon>Hymenoptera</taxon>
        <taxon>Apocrita</taxon>
        <taxon>Aculeata</taxon>
        <taxon>Formicoidea</taxon>
        <taxon>Formicidae</taxon>
        <taxon>Dorylinae</taxon>
        <taxon>Ooceraea</taxon>
    </lineage>
</organism>
<protein>
    <submittedName>
        <fullName evidence="2">Uncharacterized protein</fullName>
    </submittedName>
</protein>
<accession>A0A3L8DMC2</accession>
<dbReference type="AlphaFoldDB" id="A0A3L8DMC2"/>
<comment type="caution">
    <text evidence="2">The sequence shown here is derived from an EMBL/GenBank/DDBJ whole genome shotgun (WGS) entry which is preliminary data.</text>
</comment>
<name>A0A3L8DMC2_OOCBI</name>
<evidence type="ECO:0000256" key="1">
    <source>
        <dbReference type="SAM" id="MobiDB-lite"/>
    </source>
</evidence>
<evidence type="ECO:0000313" key="2">
    <source>
        <dbReference type="EMBL" id="RLU20968.1"/>
    </source>
</evidence>
<reference evidence="2" key="1">
    <citation type="journal article" date="2018" name="Genome Res.">
        <title>The genomic architecture and molecular evolution of ant odorant receptors.</title>
        <authorList>
            <person name="McKenzie S.K."/>
            <person name="Kronauer D.J.C."/>
        </authorList>
    </citation>
    <scope>NUCLEOTIDE SEQUENCE [LARGE SCALE GENOMIC DNA]</scope>
    <source>
        <strain evidence="2">Clonal line C1</strain>
    </source>
</reference>
<gene>
    <name evidence="2" type="ORF">DMN91_007583</name>
</gene>
<reference evidence="2" key="2">
    <citation type="submission" date="2018-07" db="EMBL/GenBank/DDBJ databases">
        <authorList>
            <person name="Mckenzie S.K."/>
            <person name="Kronauer D.J.C."/>
        </authorList>
    </citation>
    <scope>NUCLEOTIDE SEQUENCE</scope>
    <source>
        <strain evidence="2">Clonal line C1</strain>
    </source>
</reference>
<dbReference type="Proteomes" id="UP000279307">
    <property type="component" value="Chromosome 7"/>
</dbReference>
<dbReference type="EMBL" id="QOIP01000007">
    <property type="protein sequence ID" value="RLU20968.1"/>
    <property type="molecule type" value="Genomic_DNA"/>
</dbReference>
<sequence>MNFRTRAKTGTSSSEVASGAESTISPAITTEAYSDLYRASTYPHILSRDSQRFTSSISLVKPDYRTMTGLPDLSMIITRQIASQFRDYWKFTSGETGRRIEYGEEGEDEDW</sequence>
<feature type="region of interest" description="Disordered" evidence="1">
    <location>
        <begin position="1"/>
        <end position="24"/>
    </location>
</feature>